<dbReference type="AlphaFoldDB" id="A0A401ZVM3"/>
<dbReference type="InterPro" id="IPR002925">
    <property type="entry name" value="Dienelactn_hydro"/>
</dbReference>
<protein>
    <submittedName>
        <fullName evidence="2">Hydrolase</fullName>
    </submittedName>
</protein>
<dbReference type="GO" id="GO:0016787">
    <property type="term" value="F:hydrolase activity"/>
    <property type="evidence" value="ECO:0007669"/>
    <property type="project" value="UniProtKB-KW"/>
</dbReference>
<gene>
    <name evidence="2" type="ORF">KTT_07010</name>
</gene>
<dbReference type="Pfam" id="PF01738">
    <property type="entry name" value="DLH"/>
    <property type="match status" value="1"/>
</dbReference>
<dbReference type="Proteomes" id="UP000287352">
    <property type="component" value="Unassembled WGS sequence"/>
</dbReference>
<keyword evidence="3" id="KW-1185">Reference proteome</keyword>
<sequence length="221" mass="24295">MDTNKSLPQKFVHRFVPAEDAAQAPTLLLLHGTGGTEDDLLDLGKMLVPGAALLSLRGKVLENGMPRFFRRLAEGVFDLEDLRFRTHELADFVQTASQFYHFDAANVIAVGYSNGANIAASTLLLRPGVLAGALLFHPMLPFIPEQLPDLQGTAVFISAGRRDPIVPQPQTEKLAQLLQEAHATVTTHWHEGGHSINHEDVRQGRTWIKARLKLAAQTDLI</sequence>
<comment type="caution">
    <text evidence="2">The sequence shown here is derived from an EMBL/GenBank/DDBJ whole genome shotgun (WGS) entry which is preliminary data.</text>
</comment>
<name>A0A401ZVM3_9CHLR</name>
<dbReference type="RefSeq" id="WP_126578412.1">
    <property type="nucleotide sequence ID" value="NZ_BIFR01000001.1"/>
</dbReference>
<dbReference type="PANTHER" id="PTHR10655">
    <property type="entry name" value="LYSOPHOSPHOLIPASE-RELATED"/>
    <property type="match status" value="1"/>
</dbReference>
<dbReference type="OrthoDB" id="9796570at2"/>
<organism evidence="2 3">
    <name type="scientific">Tengunoibacter tsumagoiensis</name>
    <dbReference type="NCBI Taxonomy" id="2014871"/>
    <lineage>
        <taxon>Bacteria</taxon>
        <taxon>Bacillati</taxon>
        <taxon>Chloroflexota</taxon>
        <taxon>Ktedonobacteria</taxon>
        <taxon>Ktedonobacterales</taxon>
        <taxon>Dictyobacteraceae</taxon>
        <taxon>Tengunoibacter</taxon>
    </lineage>
</organism>
<reference evidence="3" key="1">
    <citation type="submission" date="2018-12" db="EMBL/GenBank/DDBJ databases">
        <title>Tengunoibacter tsumagoiensis gen. nov., sp. nov., Dictyobacter kobayashii sp. nov., D. alpinus sp. nov., and D. joshuensis sp. nov. and description of Dictyobacteraceae fam. nov. within the order Ktedonobacterales isolated from Tengu-no-mugimeshi.</title>
        <authorList>
            <person name="Wang C.M."/>
            <person name="Zheng Y."/>
            <person name="Sakai Y."/>
            <person name="Toyoda A."/>
            <person name="Minakuchi Y."/>
            <person name="Abe K."/>
            <person name="Yokota A."/>
            <person name="Yabe S."/>
        </authorList>
    </citation>
    <scope>NUCLEOTIDE SEQUENCE [LARGE SCALE GENOMIC DNA]</scope>
    <source>
        <strain evidence="3">Uno3</strain>
    </source>
</reference>
<evidence type="ECO:0000259" key="1">
    <source>
        <dbReference type="Pfam" id="PF01738"/>
    </source>
</evidence>
<dbReference type="Gene3D" id="3.40.50.1820">
    <property type="entry name" value="alpha/beta hydrolase"/>
    <property type="match status" value="1"/>
</dbReference>
<feature type="domain" description="Dienelactone hydrolase" evidence="1">
    <location>
        <begin position="89"/>
        <end position="200"/>
    </location>
</feature>
<accession>A0A401ZVM3</accession>
<evidence type="ECO:0000313" key="2">
    <source>
        <dbReference type="EMBL" id="GCE10842.1"/>
    </source>
</evidence>
<dbReference type="InterPro" id="IPR029058">
    <property type="entry name" value="AB_hydrolase_fold"/>
</dbReference>
<dbReference type="SUPFAM" id="SSF53474">
    <property type="entry name" value="alpha/beta-Hydrolases"/>
    <property type="match status" value="1"/>
</dbReference>
<dbReference type="InterPro" id="IPR050565">
    <property type="entry name" value="LYPA1-2/EST-like"/>
</dbReference>
<proteinExistence type="predicted"/>
<keyword evidence="2" id="KW-0378">Hydrolase</keyword>
<dbReference type="PANTHER" id="PTHR10655:SF17">
    <property type="entry name" value="LYSOPHOSPHOLIPASE-LIKE PROTEIN 1"/>
    <property type="match status" value="1"/>
</dbReference>
<evidence type="ECO:0000313" key="3">
    <source>
        <dbReference type="Proteomes" id="UP000287352"/>
    </source>
</evidence>
<dbReference type="EMBL" id="BIFR01000001">
    <property type="protein sequence ID" value="GCE10842.1"/>
    <property type="molecule type" value="Genomic_DNA"/>
</dbReference>